<dbReference type="AlphaFoldDB" id="S4REK6"/>
<feature type="transmembrane region" description="Helical" evidence="8">
    <location>
        <begin position="243"/>
        <end position="262"/>
    </location>
</feature>
<evidence type="ECO:0000313" key="9">
    <source>
        <dbReference type="Ensembl" id="ENSPMAP00000003638.1"/>
    </source>
</evidence>
<reference evidence="9" key="1">
    <citation type="submission" date="2025-08" db="UniProtKB">
        <authorList>
            <consortium name="Ensembl"/>
        </authorList>
    </citation>
    <scope>IDENTIFICATION</scope>
</reference>
<name>S4REK6_PETMA</name>
<feature type="transmembrane region" description="Helical" evidence="8">
    <location>
        <begin position="21"/>
        <end position="43"/>
    </location>
</feature>
<feature type="transmembrane region" description="Helical" evidence="8">
    <location>
        <begin position="49"/>
        <end position="69"/>
    </location>
</feature>
<dbReference type="GeneTree" id="ENSGT00390000005949"/>
<protein>
    <recommendedName>
        <fullName evidence="7">Solute carrier family 35 member F5</fullName>
    </recommendedName>
</protein>
<evidence type="ECO:0000256" key="2">
    <source>
        <dbReference type="ARBA" id="ARBA00007863"/>
    </source>
</evidence>
<keyword evidence="3 8" id="KW-0812">Transmembrane</keyword>
<evidence type="ECO:0000256" key="4">
    <source>
        <dbReference type="ARBA" id="ARBA00022989"/>
    </source>
</evidence>
<feature type="transmembrane region" description="Helical" evidence="8">
    <location>
        <begin position="268"/>
        <end position="290"/>
    </location>
</feature>
<feature type="transmembrane region" description="Helical" evidence="8">
    <location>
        <begin position="393"/>
        <end position="414"/>
    </location>
</feature>
<keyword evidence="5 8" id="KW-0472">Membrane</keyword>
<feature type="transmembrane region" description="Helical" evidence="8">
    <location>
        <begin position="302"/>
        <end position="327"/>
    </location>
</feature>
<dbReference type="PANTHER" id="PTHR23051:SF0">
    <property type="entry name" value="SOLUTE CARRIER FAMILY 35 MEMBER F5"/>
    <property type="match status" value="1"/>
</dbReference>
<evidence type="ECO:0000256" key="8">
    <source>
        <dbReference type="SAM" id="Phobius"/>
    </source>
</evidence>
<evidence type="ECO:0000256" key="6">
    <source>
        <dbReference type="ARBA" id="ARBA00037727"/>
    </source>
</evidence>
<accession>S4REK6</accession>
<proteinExistence type="inferred from homology"/>
<dbReference type="Ensembl" id="ENSPMAT00000003654.1">
    <property type="protein sequence ID" value="ENSPMAP00000003638.1"/>
    <property type="gene ID" value="ENSPMAG00000003331.1"/>
</dbReference>
<evidence type="ECO:0000256" key="1">
    <source>
        <dbReference type="ARBA" id="ARBA00004141"/>
    </source>
</evidence>
<dbReference type="InterPro" id="IPR037185">
    <property type="entry name" value="EmrE-like"/>
</dbReference>
<keyword evidence="4 8" id="KW-1133">Transmembrane helix</keyword>
<comment type="function">
    <text evidence="6">Putative solute transporter.</text>
</comment>
<feature type="transmembrane region" description="Helical" evidence="8">
    <location>
        <begin position="182"/>
        <end position="200"/>
    </location>
</feature>
<dbReference type="SUPFAM" id="SSF103481">
    <property type="entry name" value="Multidrug resistance efflux transporter EmrE"/>
    <property type="match status" value="1"/>
</dbReference>
<sequence>HRMDSGQAGPRQTRRRMLLGIGVLLLVDFIWVASSELTSYIYTEFNKPFFSTFVKTSLFSLYLLGFVLWPPWRRACAQGLVGQLLRKICGVSGYASVCGVADSRMGGAVLEPLYVPVEDNEEDDTTGNITQKRPVATRIPYNRVQHFICCVSPHTLPEKCGKDSVSAEGSPPCNRKLSVAQVAKLSFSFCFVWFLANFSYQQALAFTHVAIVNIISSTSGLFTLVLAALLPSSSNDRFSLSKLLAVLLSIGGVLLVSLSTVASSSAEAVMAGCIWSLLGALLYATYLVLLQRSAGGDRQLDIPMFFGFVGLFNLLCLWPGFPLLHYAGFETFVFPSNTVWAYILINGLVGTVLSEFLWLWGCFLTTSLMGTLALSLTIPLSIVADIFTQKASFSWLFFLGAMPIFLSFSGTALLTHYSDWDPVGALAMKGAALLCPRRQRRSKKVKKNDFCDLCQNLSICHVFIQHDGDS</sequence>
<feature type="transmembrane region" description="Helical" evidence="8">
    <location>
        <begin position="339"/>
        <end position="360"/>
    </location>
</feature>
<reference evidence="9" key="2">
    <citation type="submission" date="2025-09" db="UniProtKB">
        <authorList>
            <consortium name="Ensembl"/>
        </authorList>
    </citation>
    <scope>IDENTIFICATION</scope>
</reference>
<evidence type="ECO:0000256" key="7">
    <source>
        <dbReference type="ARBA" id="ARBA00040744"/>
    </source>
</evidence>
<organism evidence="9">
    <name type="scientific">Petromyzon marinus</name>
    <name type="common">Sea lamprey</name>
    <dbReference type="NCBI Taxonomy" id="7757"/>
    <lineage>
        <taxon>Eukaryota</taxon>
        <taxon>Metazoa</taxon>
        <taxon>Chordata</taxon>
        <taxon>Craniata</taxon>
        <taxon>Vertebrata</taxon>
        <taxon>Cyclostomata</taxon>
        <taxon>Hyperoartia</taxon>
        <taxon>Petromyzontiformes</taxon>
        <taxon>Petromyzontidae</taxon>
        <taxon>Petromyzon</taxon>
    </lineage>
</organism>
<evidence type="ECO:0000256" key="5">
    <source>
        <dbReference type="ARBA" id="ARBA00023136"/>
    </source>
</evidence>
<dbReference type="GO" id="GO:0016020">
    <property type="term" value="C:membrane"/>
    <property type="evidence" value="ECO:0007669"/>
    <property type="project" value="UniProtKB-SubCell"/>
</dbReference>
<comment type="subcellular location">
    <subcellularLocation>
        <location evidence="1">Membrane</location>
        <topology evidence="1">Multi-pass membrane protein</topology>
    </subcellularLocation>
</comment>
<feature type="transmembrane region" description="Helical" evidence="8">
    <location>
        <begin position="206"/>
        <end position="231"/>
    </location>
</feature>
<dbReference type="HOGENOM" id="CLU_026578_2_1_1"/>
<dbReference type="STRING" id="7757.ENSPMAP00000003638"/>
<dbReference type="PANTHER" id="PTHR23051">
    <property type="entry name" value="SOLUTE CARRIER FAMILY 35, MEMBER F5"/>
    <property type="match status" value="1"/>
</dbReference>
<evidence type="ECO:0000256" key="3">
    <source>
        <dbReference type="ARBA" id="ARBA00022692"/>
    </source>
</evidence>
<comment type="similarity">
    <text evidence="2">Belongs to the SLC35F solute transporter family.</text>
</comment>